<comment type="caution">
    <text evidence="1">The sequence shown here is derived from an EMBL/GenBank/DDBJ whole genome shotgun (WGS) entry which is preliminary data.</text>
</comment>
<evidence type="ECO:0000313" key="2">
    <source>
        <dbReference type="Proteomes" id="UP000316905"/>
    </source>
</evidence>
<organism evidence="1 2">
    <name type="scientific">Pseudomonas duriflava</name>
    <dbReference type="NCBI Taxonomy" id="459528"/>
    <lineage>
        <taxon>Bacteria</taxon>
        <taxon>Pseudomonadati</taxon>
        <taxon>Pseudomonadota</taxon>
        <taxon>Gammaproteobacteria</taxon>
        <taxon>Pseudomonadales</taxon>
        <taxon>Pseudomonadaceae</taxon>
        <taxon>Pseudomonas</taxon>
    </lineage>
</organism>
<sequence length="45" mass="4676">MAGITVASQEDLLDLAKRIETLEAAIKAANAPTVTVPLALLRSSI</sequence>
<evidence type="ECO:0000313" key="1">
    <source>
        <dbReference type="EMBL" id="TWI45743.1"/>
    </source>
</evidence>
<dbReference type="AlphaFoldDB" id="A0A562PN32"/>
<dbReference type="Proteomes" id="UP000316905">
    <property type="component" value="Unassembled WGS sequence"/>
</dbReference>
<accession>A0A562PN32</accession>
<gene>
    <name evidence="1" type="ORF">IQ22_04570</name>
</gene>
<dbReference type="EMBL" id="VLKY01000035">
    <property type="protein sequence ID" value="TWI45743.1"/>
    <property type="molecule type" value="Genomic_DNA"/>
</dbReference>
<proteinExistence type="predicted"/>
<name>A0A562PN32_9PSED</name>
<reference evidence="1 2" key="1">
    <citation type="journal article" date="2015" name="Stand. Genomic Sci.">
        <title>Genomic Encyclopedia of Bacterial and Archaeal Type Strains, Phase III: the genomes of soil and plant-associated and newly described type strains.</title>
        <authorList>
            <person name="Whitman W.B."/>
            <person name="Woyke T."/>
            <person name="Klenk H.P."/>
            <person name="Zhou Y."/>
            <person name="Lilburn T.G."/>
            <person name="Beck B.J."/>
            <person name="De Vos P."/>
            <person name="Vandamme P."/>
            <person name="Eisen J.A."/>
            <person name="Garrity G."/>
            <person name="Hugenholtz P."/>
            <person name="Kyrpides N.C."/>
        </authorList>
    </citation>
    <scope>NUCLEOTIDE SEQUENCE [LARGE SCALE GENOMIC DNA]</scope>
    <source>
        <strain evidence="1 2">CGMCC 1.6858</strain>
    </source>
</reference>
<protein>
    <submittedName>
        <fullName evidence="1">Uncharacterized protein</fullName>
    </submittedName>
</protein>
<keyword evidence="2" id="KW-1185">Reference proteome</keyword>